<evidence type="ECO:0000256" key="1">
    <source>
        <dbReference type="SAM" id="MobiDB-lite"/>
    </source>
</evidence>
<keyword evidence="3" id="KW-1185">Reference proteome</keyword>
<sequence>MTRKGTLSLDSTTRRMGRPPHKPRDSYRHAAPSGPWPWMDFDSNPTLVQPPRAESPIDSTWRDYPHNLFRHWTSDQIKRSKIMSGCCQVGTCSVHKVDVLSSGIFDDMNHDQSYVVSSETADEFWNILLESRPDHIRARALFLDNLTLPVLQMLGTKYNIEPFFFSSSINWIPSRYQDEMRPSEGDHLTITLPFIRSLQNRDTLAIYASLHLLMVHLANNVLVQDLLAVHMVRTSKSSTIISYHPNSGCQRTSAKRLQSLVQRAGQNLYWQRIFAKSDDPTFLLLAILWYVLYAWDEAFEALYMHTNWLVSDIRAHTMQESRVLSTNNISLTSEMHNVQAHLLQYQSLLQDFRRSVSFIKHTPNPAMDGPTVTSQERKESAELLSKECGNLIYEIDRLEGRRYVQSSRLKNIIDFAFAIVNIEDSRHTQKLAEATVRDSAAMKQAISPNATLSFCHHAHVSPTRMQAVFGMNVTEINPGSAESLIHYVEATIALTIFTVWLIVSLQSHSSVHKHGCSVWRRIGWPIFYATDLLAGTRARFRDSKGVLANV</sequence>
<dbReference type="EMBL" id="KN839848">
    <property type="protein sequence ID" value="KIJ63967.1"/>
    <property type="molecule type" value="Genomic_DNA"/>
</dbReference>
<proteinExistence type="predicted"/>
<evidence type="ECO:0000313" key="2">
    <source>
        <dbReference type="EMBL" id="KIJ63967.1"/>
    </source>
</evidence>
<feature type="region of interest" description="Disordered" evidence="1">
    <location>
        <begin position="1"/>
        <end position="31"/>
    </location>
</feature>
<protein>
    <submittedName>
        <fullName evidence="2">Uncharacterized protein</fullName>
    </submittedName>
</protein>
<dbReference type="AlphaFoldDB" id="A0A0C9WF71"/>
<name>A0A0C9WF71_9AGAM</name>
<organism evidence="2 3">
    <name type="scientific">Hydnomerulius pinastri MD-312</name>
    <dbReference type="NCBI Taxonomy" id="994086"/>
    <lineage>
        <taxon>Eukaryota</taxon>
        <taxon>Fungi</taxon>
        <taxon>Dikarya</taxon>
        <taxon>Basidiomycota</taxon>
        <taxon>Agaricomycotina</taxon>
        <taxon>Agaricomycetes</taxon>
        <taxon>Agaricomycetidae</taxon>
        <taxon>Boletales</taxon>
        <taxon>Boletales incertae sedis</taxon>
        <taxon>Leucogyrophana</taxon>
    </lineage>
</organism>
<accession>A0A0C9WF71</accession>
<dbReference type="Proteomes" id="UP000053820">
    <property type="component" value="Unassembled WGS sequence"/>
</dbReference>
<dbReference type="HOGENOM" id="CLU_018401_0_0_1"/>
<dbReference type="OrthoDB" id="3231000at2759"/>
<gene>
    <name evidence="2" type="ORF">HYDPIDRAFT_175727</name>
</gene>
<reference evidence="2 3" key="1">
    <citation type="submission" date="2014-04" db="EMBL/GenBank/DDBJ databases">
        <title>Evolutionary Origins and Diversification of the Mycorrhizal Mutualists.</title>
        <authorList>
            <consortium name="DOE Joint Genome Institute"/>
            <consortium name="Mycorrhizal Genomics Consortium"/>
            <person name="Kohler A."/>
            <person name="Kuo A."/>
            <person name="Nagy L.G."/>
            <person name="Floudas D."/>
            <person name="Copeland A."/>
            <person name="Barry K.W."/>
            <person name="Cichocki N."/>
            <person name="Veneault-Fourrey C."/>
            <person name="LaButti K."/>
            <person name="Lindquist E.A."/>
            <person name="Lipzen A."/>
            <person name="Lundell T."/>
            <person name="Morin E."/>
            <person name="Murat C."/>
            <person name="Riley R."/>
            <person name="Ohm R."/>
            <person name="Sun H."/>
            <person name="Tunlid A."/>
            <person name="Henrissat B."/>
            <person name="Grigoriev I.V."/>
            <person name="Hibbett D.S."/>
            <person name="Martin F."/>
        </authorList>
    </citation>
    <scope>NUCLEOTIDE SEQUENCE [LARGE SCALE GENOMIC DNA]</scope>
    <source>
        <strain evidence="2 3">MD-312</strain>
    </source>
</reference>
<evidence type="ECO:0000313" key="3">
    <source>
        <dbReference type="Proteomes" id="UP000053820"/>
    </source>
</evidence>